<sequence length="83" mass="8863">MRQTPTPKRFLALALSAGILATGLTLSATTANAAEPVAVSASAPKANSTGDAVPTGWFDRLKQQFRGANRQYTEADRRAARRF</sequence>
<gene>
    <name evidence="1" type="ORF">NCTC10951_02090</name>
</gene>
<dbReference type="EMBL" id="LR134477">
    <property type="protein sequence ID" value="VEI17243.1"/>
    <property type="molecule type" value="Genomic_DNA"/>
</dbReference>
<proteinExistence type="predicted"/>
<evidence type="ECO:0000313" key="2">
    <source>
        <dbReference type="Proteomes" id="UP000268658"/>
    </source>
</evidence>
<organism evidence="1 2">
    <name type="scientific">Actinomyces viscosus</name>
    <dbReference type="NCBI Taxonomy" id="1656"/>
    <lineage>
        <taxon>Bacteria</taxon>
        <taxon>Bacillati</taxon>
        <taxon>Actinomycetota</taxon>
        <taxon>Actinomycetes</taxon>
        <taxon>Actinomycetales</taxon>
        <taxon>Actinomycetaceae</taxon>
        <taxon>Actinomyces</taxon>
    </lineage>
</organism>
<evidence type="ECO:0000313" key="1">
    <source>
        <dbReference type="EMBL" id="VEI17243.1"/>
    </source>
</evidence>
<name>A0A3S4Z2Q9_ACTVI</name>
<protein>
    <submittedName>
        <fullName evidence="1">Uncharacterized protein</fullName>
    </submittedName>
</protein>
<dbReference type="AlphaFoldDB" id="A0A3S4Z2Q9"/>
<dbReference type="RefSeq" id="WP_126414521.1">
    <property type="nucleotide sequence ID" value="NZ_JASPER010000073.1"/>
</dbReference>
<dbReference type="KEGG" id="avc:NCTC10951_02090"/>
<reference evidence="1 2" key="1">
    <citation type="submission" date="2018-12" db="EMBL/GenBank/DDBJ databases">
        <authorList>
            <consortium name="Pathogen Informatics"/>
        </authorList>
    </citation>
    <scope>NUCLEOTIDE SEQUENCE [LARGE SCALE GENOMIC DNA]</scope>
    <source>
        <strain evidence="1 2">NCTC10951</strain>
    </source>
</reference>
<dbReference type="OrthoDB" id="3260724at2"/>
<dbReference type="Proteomes" id="UP000268658">
    <property type="component" value="Chromosome"/>
</dbReference>
<accession>A0A3S4Z2Q9</accession>